<dbReference type="Pfam" id="PF00211">
    <property type="entry name" value="Guanylate_cyc"/>
    <property type="match status" value="1"/>
</dbReference>
<dbReference type="Gene3D" id="1.25.40.10">
    <property type="entry name" value="Tetratricopeptide repeat domain"/>
    <property type="match status" value="2"/>
</dbReference>
<dbReference type="PROSITE" id="PS50005">
    <property type="entry name" value="TPR"/>
    <property type="match status" value="2"/>
</dbReference>
<evidence type="ECO:0000256" key="8">
    <source>
        <dbReference type="SAM" id="Phobius"/>
    </source>
</evidence>
<comment type="caution">
    <text evidence="10">The sequence shown here is derived from an EMBL/GenBank/DDBJ whole genome shotgun (WGS) entry which is preliminary data.</text>
</comment>
<dbReference type="GO" id="GO:0016020">
    <property type="term" value="C:membrane"/>
    <property type="evidence" value="ECO:0007669"/>
    <property type="project" value="UniProtKB-SubCell"/>
</dbReference>
<dbReference type="AlphaFoldDB" id="A0A9X3F9E9"/>
<feature type="repeat" description="TPR" evidence="7">
    <location>
        <begin position="240"/>
        <end position="273"/>
    </location>
</feature>
<keyword evidence="2 8" id="KW-0812">Transmembrane</keyword>
<gene>
    <name evidence="10" type="ORF">OU798_18250</name>
</gene>
<dbReference type="InterPro" id="IPR050401">
    <property type="entry name" value="Cyclic_nucleotide_synthase"/>
</dbReference>
<evidence type="ECO:0000256" key="6">
    <source>
        <dbReference type="ARBA" id="ARBA00023239"/>
    </source>
</evidence>
<dbReference type="InterPro" id="IPR019734">
    <property type="entry name" value="TPR_rpt"/>
</dbReference>
<keyword evidence="4 8" id="KW-1133">Transmembrane helix</keyword>
<dbReference type="SUPFAM" id="SSF55073">
    <property type="entry name" value="Nucleotide cyclase"/>
    <property type="match status" value="1"/>
</dbReference>
<keyword evidence="5 8" id="KW-0472">Membrane</keyword>
<sequence length="649" mass="73610">MNKRLLLFYLFIVCTIVGSYAQDSKTDSLKMLFQSAVDDSTRVELLNAISYTIFASKPAEAIDYGNQALELSEKIEYKKGIAYAFKNIGLGHYMLGDFLEVLSYWEQSLNVFEDLEDKLGVANILNNLGAIYFNQGDDAKAIDLYLRSLRVSEQIGDTLRIATALINIGGVYYNKLSTHNKALEYYRQAIPLSETLGDKGAIGTASINIGEIYLERDQDSTALVYFEKSYLAWKGTGRVPYSMTRIGDVYSKRGEYQSALNFYNEAIDIAKKYDAKLELIRPLLGIAQTYTLTGNYKMALDAYKEARITAAEIGSNYQLKDAYLGMASTFAKMADYKNAFKYQTLFSDIKDTLFNTETDDKIKGLQFSYEMDKKQNEINLLTKDRELQEMAFQKQRAVKNSFLAGLVLILIIAFILFKNYRDKVKVNRILDKQKDEIESLLLNILPKKIAKELRRKGFATPRNYESVTVLFTDFKDFTKISAQLTSAELVQELNDYFMAFDDIVEKHNLEKIKTIGDAYMCAGGLPVKNDTHAVDAVRAALEMQKFMRLKNEKRSELGQTAWGLRVGIHTGPIMAGVVGRKKYAYDIWGSTVNVASRMESNGEVDKVNISSTTYNLVKENFQCLYRGKISAKNVGEIDMHFIEHEINET</sequence>
<keyword evidence="6" id="KW-0456">Lyase</keyword>
<evidence type="ECO:0000256" key="7">
    <source>
        <dbReference type="PROSITE-ProRule" id="PRU00339"/>
    </source>
</evidence>
<dbReference type="Gene3D" id="3.30.70.1230">
    <property type="entry name" value="Nucleotide cyclase"/>
    <property type="match status" value="1"/>
</dbReference>
<reference evidence="10" key="1">
    <citation type="submission" date="2022-11" db="EMBL/GenBank/DDBJ databases">
        <title>Marilongibacter aestuarii gen. nov., sp. nov., isolated from tidal flat sediment.</title>
        <authorList>
            <person name="Jiayan W."/>
        </authorList>
    </citation>
    <scope>NUCLEOTIDE SEQUENCE</scope>
    <source>
        <strain evidence="10">Z1-6</strain>
    </source>
</reference>
<dbReference type="Pfam" id="PF13424">
    <property type="entry name" value="TPR_12"/>
    <property type="match status" value="2"/>
</dbReference>
<feature type="transmembrane region" description="Helical" evidence="8">
    <location>
        <begin position="402"/>
        <end position="420"/>
    </location>
</feature>
<dbReference type="PROSITE" id="PS50125">
    <property type="entry name" value="GUANYLATE_CYCLASE_2"/>
    <property type="match status" value="1"/>
</dbReference>
<dbReference type="SMART" id="SM00028">
    <property type="entry name" value="TPR"/>
    <property type="match status" value="6"/>
</dbReference>
<evidence type="ECO:0000256" key="2">
    <source>
        <dbReference type="ARBA" id="ARBA00022692"/>
    </source>
</evidence>
<name>A0A9X3F9E9_9BACT</name>
<evidence type="ECO:0000256" key="5">
    <source>
        <dbReference type="ARBA" id="ARBA00023136"/>
    </source>
</evidence>
<dbReference type="CDD" id="cd07302">
    <property type="entry name" value="CHD"/>
    <property type="match status" value="1"/>
</dbReference>
<accession>A0A9X3F9E9</accession>
<feature type="repeat" description="TPR" evidence="7">
    <location>
        <begin position="122"/>
        <end position="155"/>
    </location>
</feature>
<dbReference type="InterPro" id="IPR029787">
    <property type="entry name" value="Nucleotide_cyclase"/>
</dbReference>
<evidence type="ECO:0000313" key="11">
    <source>
        <dbReference type="Proteomes" id="UP001145087"/>
    </source>
</evidence>
<dbReference type="GO" id="GO:0000166">
    <property type="term" value="F:nucleotide binding"/>
    <property type="evidence" value="ECO:0007669"/>
    <property type="project" value="UniProtKB-KW"/>
</dbReference>
<protein>
    <submittedName>
        <fullName evidence="10">Tetratricopeptide repeat protein</fullName>
    </submittedName>
</protein>
<evidence type="ECO:0000256" key="3">
    <source>
        <dbReference type="ARBA" id="ARBA00022741"/>
    </source>
</evidence>
<proteinExistence type="predicted"/>
<comment type="subcellular location">
    <subcellularLocation>
        <location evidence="1">Membrane</location>
    </subcellularLocation>
</comment>
<dbReference type="PANTHER" id="PTHR11920:SF335">
    <property type="entry name" value="GUANYLATE CYCLASE"/>
    <property type="match status" value="1"/>
</dbReference>
<evidence type="ECO:0000313" key="10">
    <source>
        <dbReference type="EMBL" id="MCY1722302.1"/>
    </source>
</evidence>
<keyword evidence="7" id="KW-0802">TPR repeat</keyword>
<keyword evidence="3" id="KW-0547">Nucleotide-binding</keyword>
<dbReference type="GO" id="GO:0009190">
    <property type="term" value="P:cyclic nucleotide biosynthetic process"/>
    <property type="evidence" value="ECO:0007669"/>
    <property type="project" value="InterPro"/>
</dbReference>
<dbReference type="GO" id="GO:0004016">
    <property type="term" value="F:adenylate cyclase activity"/>
    <property type="evidence" value="ECO:0007669"/>
    <property type="project" value="UniProtKB-ARBA"/>
</dbReference>
<organism evidence="10 11">
    <name type="scientific">Draconibacterium aestuarii</name>
    <dbReference type="NCBI Taxonomy" id="2998507"/>
    <lineage>
        <taxon>Bacteria</taxon>
        <taxon>Pseudomonadati</taxon>
        <taxon>Bacteroidota</taxon>
        <taxon>Bacteroidia</taxon>
        <taxon>Marinilabiliales</taxon>
        <taxon>Prolixibacteraceae</taxon>
        <taxon>Draconibacterium</taxon>
    </lineage>
</organism>
<dbReference type="SUPFAM" id="SSF48452">
    <property type="entry name" value="TPR-like"/>
    <property type="match status" value="2"/>
</dbReference>
<dbReference type="PANTHER" id="PTHR11920">
    <property type="entry name" value="GUANYLYL CYCLASE"/>
    <property type="match status" value="1"/>
</dbReference>
<evidence type="ECO:0000256" key="1">
    <source>
        <dbReference type="ARBA" id="ARBA00004370"/>
    </source>
</evidence>
<dbReference type="Proteomes" id="UP001145087">
    <property type="component" value="Unassembled WGS sequence"/>
</dbReference>
<feature type="domain" description="Guanylate cyclase" evidence="9">
    <location>
        <begin position="468"/>
        <end position="599"/>
    </location>
</feature>
<dbReference type="GO" id="GO:0035556">
    <property type="term" value="P:intracellular signal transduction"/>
    <property type="evidence" value="ECO:0007669"/>
    <property type="project" value="InterPro"/>
</dbReference>
<keyword evidence="11" id="KW-1185">Reference proteome</keyword>
<evidence type="ECO:0000256" key="4">
    <source>
        <dbReference type="ARBA" id="ARBA00022989"/>
    </source>
</evidence>
<dbReference type="SMART" id="SM00044">
    <property type="entry name" value="CYCc"/>
    <property type="match status" value="1"/>
</dbReference>
<dbReference type="RefSeq" id="WP_343334627.1">
    <property type="nucleotide sequence ID" value="NZ_JAPOHD010000031.1"/>
</dbReference>
<dbReference type="InterPro" id="IPR001054">
    <property type="entry name" value="A/G_cyclase"/>
</dbReference>
<dbReference type="EMBL" id="JAPOHD010000031">
    <property type="protein sequence ID" value="MCY1722302.1"/>
    <property type="molecule type" value="Genomic_DNA"/>
</dbReference>
<evidence type="ECO:0000259" key="9">
    <source>
        <dbReference type="PROSITE" id="PS50125"/>
    </source>
</evidence>
<dbReference type="InterPro" id="IPR011990">
    <property type="entry name" value="TPR-like_helical_dom_sf"/>
</dbReference>